<protein>
    <recommendedName>
        <fullName evidence="4">P-loop containing nucleoside triphosphate hydrolase protein</fullName>
    </recommendedName>
</protein>
<dbReference type="PANTHER" id="PTHR36978">
    <property type="entry name" value="P-LOOP CONTAINING NUCLEOTIDE TRIPHOSPHATE HYDROLASE"/>
    <property type="match status" value="1"/>
</dbReference>
<evidence type="ECO:0000256" key="1">
    <source>
        <dbReference type="SAM" id="Phobius"/>
    </source>
</evidence>
<dbReference type="EMBL" id="KV878214">
    <property type="protein sequence ID" value="OJJ32686.1"/>
    <property type="molecule type" value="Genomic_DNA"/>
</dbReference>
<gene>
    <name evidence="2" type="ORF">ASPWEDRAFT_52853</name>
</gene>
<dbReference type="Proteomes" id="UP000184383">
    <property type="component" value="Unassembled WGS sequence"/>
</dbReference>
<keyword evidence="1" id="KW-1133">Transmembrane helix</keyword>
<organism evidence="2 3">
    <name type="scientific">Aspergillus wentii DTO 134E9</name>
    <dbReference type="NCBI Taxonomy" id="1073089"/>
    <lineage>
        <taxon>Eukaryota</taxon>
        <taxon>Fungi</taxon>
        <taxon>Dikarya</taxon>
        <taxon>Ascomycota</taxon>
        <taxon>Pezizomycotina</taxon>
        <taxon>Eurotiomycetes</taxon>
        <taxon>Eurotiomycetidae</taxon>
        <taxon>Eurotiales</taxon>
        <taxon>Aspergillaceae</taxon>
        <taxon>Aspergillus</taxon>
        <taxon>Aspergillus subgen. Cremei</taxon>
    </lineage>
</organism>
<keyword evidence="3" id="KW-1185">Reference proteome</keyword>
<evidence type="ECO:0008006" key="4">
    <source>
        <dbReference type="Google" id="ProtNLM"/>
    </source>
</evidence>
<dbReference type="STRING" id="1073089.A0A1L9RCN9"/>
<dbReference type="InterPro" id="IPR040632">
    <property type="entry name" value="Sulfotransfer_4"/>
</dbReference>
<dbReference type="Gene3D" id="3.40.50.300">
    <property type="entry name" value="P-loop containing nucleotide triphosphate hydrolases"/>
    <property type="match status" value="1"/>
</dbReference>
<dbReference type="VEuPathDB" id="FungiDB:ASPWEDRAFT_52853"/>
<dbReference type="InterPro" id="IPR027417">
    <property type="entry name" value="P-loop_NTPase"/>
</dbReference>
<name>A0A1L9RCN9_ASPWE</name>
<evidence type="ECO:0000313" key="3">
    <source>
        <dbReference type="Proteomes" id="UP000184383"/>
    </source>
</evidence>
<evidence type="ECO:0000313" key="2">
    <source>
        <dbReference type="EMBL" id="OJJ32686.1"/>
    </source>
</evidence>
<sequence length="271" mass="31595">MSRLIEYEPNTRTKPMRVLCMGMARTGTNSMQIALRQLGLNPYHGSECFNNPPRDFNLWIEAMQCNFFNDGTKKRYGREEFDRLMGSYDACLDIPACIFWEDLHRAYPDAKVIVTTRDVDSWLKSVNATVFKFIQMPIFKVWQFIDYSKIGPLFRMSEMVWKVFCGGCYEDEVCRKAYLEHHEKIRKTIPKEQLLEFRIGKDGWKELCEFLGEPVPQEKWPKAYPTAEFQEHIDMGAKEAKRKIGRWMGIGAMVGAVGLLVQYSHAFRVGN</sequence>
<keyword evidence="1" id="KW-0812">Transmembrane</keyword>
<dbReference type="AlphaFoldDB" id="A0A1L9RCN9"/>
<dbReference type="RefSeq" id="XP_040686363.1">
    <property type="nucleotide sequence ID" value="XM_040837791.1"/>
</dbReference>
<dbReference type="SUPFAM" id="SSF52540">
    <property type="entry name" value="P-loop containing nucleoside triphosphate hydrolases"/>
    <property type="match status" value="1"/>
</dbReference>
<proteinExistence type="predicted"/>
<dbReference type="Pfam" id="PF17784">
    <property type="entry name" value="Sulfotransfer_4"/>
    <property type="match status" value="1"/>
</dbReference>
<dbReference type="GeneID" id="63753639"/>
<keyword evidence="1" id="KW-0472">Membrane</keyword>
<reference evidence="3" key="1">
    <citation type="journal article" date="2017" name="Genome Biol.">
        <title>Comparative genomics reveals high biological diversity and specific adaptations in the industrially and medically important fungal genus Aspergillus.</title>
        <authorList>
            <person name="de Vries R.P."/>
            <person name="Riley R."/>
            <person name="Wiebenga A."/>
            <person name="Aguilar-Osorio G."/>
            <person name="Amillis S."/>
            <person name="Uchima C.A."/>
            <person name="Anderluh G."/>
            <person name="Asadollahi M."/>
            <person name="Askin M."/>
            <person name="Barry K."/>
            <person name="Battaglia E."/>
            <person name="Bayram O."/>
            <person name="Benocci T."/>
            <person name="Braus-Stromeyer S.A."/>
            <person name="Caldana C."/>
            <person name="Canovas D."/>
            <person name="Cerqueira G.C."/>
            <person name="Chen F."/>
            <person name="Chen W."/>
            <person name="Choi C."/>
            <person name="Clum A."/>
            <person name="Dos Santos R.A."/>
            <person name="Damasio A.R."/>
            <person name="Diallinas G."/>
            <person name="Emri T."/>
            <person name="Fekete E."/>
            <person name="Flipphi M."/>
            <person name="Freyberg S."/>
            <person name="Gallo A."/>
            <person name="Gournas C."/>
            <person name="Habgood R."/>
            <person name="Hainaut M."/>
            <person name="Harispe M.L."/>
            <person name="Henrissat B."/>
            <person name="Hilden K.S."/>
            <person name="Hope R."/>
            <person name="Hossain A."/>
            <person name="Karabika E."/>
            <person name="Karaffa L."/>
            <person name="Karanyi Z."/>
            <person name="Krasevec N."/>
            <person name="Kuo A."/>
            <person name="Kusch H."/>
            <person name="LaButti K."/>
            <person name="Lagendijk E.L."/>
            <person name="Lapidus A."/>
            <person name="Levasseur A."/>
            <person name="Lindquist E."/>
            <person name="Lipzen A."/>
            <person name="Logrieco A.F."/>
            <person name="MacCabe A."/>
            <person name="Maekelae M.R."/>
            <person name="Malavazi I."/>
            <person name="Melin P."/>
            <person name="Meyer V."/>
            <person name="Mielnichuk N."/>
            <person name="Miskei M."/>
            <person name="Molnar A.P."/>
            <person name="Mule G."/>
            <person name="Ngan C.Y."/>
            <person name="Orejas M."/>
            <person name="Orosz E."/>
            <person name="Ouedraogo J.P."/>
            <person name="Overkamp K.M."/>
            <person name="Park H.-S."/>
            <person name="Perrone G."/>
            <person name="Piumi F."/>
            <person name="Punt P.J."/>
            <person name="Ram A.F."/>
            <person name="Ramon A."/>
            <person name="Rauscher S."/>
            <person name="Record E."/>
            <person name="Riano-Pachon D.M."/>
            <person name="Robert V."/>
            <person name="Roehrig J."/>
            <person name="Ruller R."/>
            <person name="Salamov A."/>
            <person name="Salih N.S."/>
            <person name="Samson R.A."/>
            <person name="Sandor E."/>
            <person name="Sanguinetti M."/>
            <person name="Schuetze T."/>
            <person name="Sepcic K."/>
            <person name="Shelest E."/>
            <person name="Sherlock G."/>
            <person name="Sophianopoulou V."/>
            <person name="Squina F.M."/>
            <person name="Sun H."/>
            <person name="Susca A."/>
            <person name="Todd R.B."/>
            <person name="Tsang A."/>
            <person name="Unkles S.E."/>
            <person name="van de Wiele N."/>
            <person name="van Rossen-Uffink D."/>
            <person name="Oliveira J.V."/>
            <person name="Vesth T.C."/>
            <person name="Visser J."/>
            <person name="Yu J.-H."/>
            <person name="Zhou M."/>
            <person name="Andersen M.R."/>
            <person name="Archer D.B."/>
            <person name="Baker S.E."/>
            <person name="Benoit I."/>
            <person name="Brakhage A.A."/>
            <person name="Braus G.H."/>
            <person name="Fischer R."/>
            <person name="Frisvad J.C."/>
            <person name="Goldman G.H."/>
            <person name="Houbraken J."/>
            <person name="Oakley B."/>
            <person name="Pocsi I."/>
            <person name="Scazzocchio C."/>
            <person name="Seiboth B."/>
            <person name="vanKuyk P.A."/>
            <person name="Wortman J."/>
            <person name="Dyer P.S."/>
            <person name="Grigoriev I.V."/>
        </authorList>
    </citation>
    <scope>NUCLEOTIDE SEQUENCE [LARGE SCALE GENOMIC DNA]</scope>
    <source>
        <strain evidence="3">DTO 134E9</strain>
    </source>
</reference>
<feature type="transmembrane region" description="Helical" evidence="1">
    <location>
        <begin position="244"/>
        <end position="263"/>
    </location>
</feature>
<dbReference type="OrthoDB" id="408152at2759"/>
<accession>A0A1L9RCN9</accession>
<dbReference type="PANTHER" id="PTHR36978:SF4">
    <property type="entry name" value="P-LOOP CONTAINING NUCLEOSIDE TRIPHOSPHATE HYDROLASE PROTEIN"/>
    <property type="match status" value="1"/>
</dbReference>